<evidence type="ECO:0000313" key="2">
    <source>
        <dbReference type="Proteomes" id="UP000717328"/>
    </source>
</evidence>
<dbReference type="EMBL" id="JABCKI010006586">
    <property type="protein sequence ID" value="KAG5634169.1"/>
    <property type="molecule type" value="Genomic_DNA"/>
</dbReference>
<name>A0A9P7K2H7_9AGAR</name>
<dbReference type="InterPro" id="IPR036852">
    <property type="entry name" value="Peptidase_S8/S53_dom_sf"/>
</dbReference>
<keyword evidence="2" id="KW-1185">Reference proteome</keyword>
<feature type="non-terminal residue" evidence="1">
    <location>
        <position position="1"/>
    </location>
</feature>
<reference evidence="1" key="1">
    <citation type="submission" date="2021-02" db="EMBL/GenBank/DDBJ databases">
        <authorList>
            <person name="Nieuwenhuis M."/>
            <person name="Van De Peppel L.J.J."/>
        </authorList>
    </citation>
    <scope>NUCLEOTIDE SEQUENCE</scope>
    <source>
        <strain evidence="1">D49</strain>
    </source>
</reference>
<dbReference type="GO" id="GO:0004252">
    <property type="term" value="F:serine-type endopeptidase activity"/>
    <property type="evidence" value="ECO:0007669"/>
    <property type="project" value="InterPro"/>
</dbReference>
<dbReference type="GO" id="GO:0006508">
    <property type="term" value="P:proteolysis"/>
    <property type="evidence" value="ECO:0007669"/>
    <property type="project" value="InterPro"/>
</dbReference>
<proteinExistence type="predicted"/>
<organism evidence="1 2">
    <name type="scientific">Sphagnurus paluster</name>
    <dbReference type="NCBI Taxonomy" id="117069"/>
    <lineage>
        <taxon>Eukaryota</taxon>
        <taxon>Fungi</taxon>
        <taxon>Dikarya</taxon>
        <taxon>Basidiomycota</taxon>
        <taxon>Agaricomycotina</taxon>
        <taxon>Agaricomycetes</taxon>
        <taxon>Agaricomycetidae</taxon>
        <taxon>Agaricales</taxon>
        <taxon>Tricholomatineae</taxon>
        <taxon>Lyophyllaceae</taxon>
        <taxon>Sphagnurus</taxon>
    </lineage>
</organism>
<reference evidence="1" key="2">
    <citation type="submission" date="2021-10" db="EMBL/GenBank/DDBJ databases">
        <title>Phylogenomics reveals ancestral predisposition of the termite-cultivated fungus Termitomyces towards a domesticated lifestyle.</title>
        <authorList>
            <person name="Auxier B."/>
            <person name="Grum-Grzhimaylo A."/>
            <person name="Cardenas M.E."/>
            <person name="Lodge J.D."/>
            <person name="Laessoe T."/>
            <person name="Pedersen O."/>
            <person name="Smith M.E."/>
            <person name="Kuyper T.W."/>
            <person name="Franco-Molano E.A."/>
            <person name="Baroni T.J."/>
            <person name="Aanen D.K."/>
        </authorList>
    </citation>
    <scope>NUCLEOTIDE SEQUENCE</scope>
    <source>
        <strain evidence="1">D49</strain>
    </source>
</reference>
<dbReference type="Gene3D" id="3.40.50.200">
    <property type="entry name" value="Peptidase S8/S53 domain"/>
    <property type="match status" value="1"/>
</dbReference>
<sequence length="75" mass="8058">ATPHVVGLVAYLIGKNGNQTPAEMSDTLQRLSVRDVLSDIRTWLVLRTHPCQCSVSDVELLASGTINALAQNIDA</sequence>
<comment type="caution">
    <text evidence="1">The sequence shown here is derived from an EMBL/GenBank/DDBJ whole genome shotgun (WGS) entry which is preliminary data.</text>
</comment>
<accession>A0A9P7K2H7</accession>
<evidence type="ECO:0000313" key="1">
    <source>
        <dbReference type="EMBL" id="KAG5634169.1"/>
    </source>
</evidence>
<gene>
    <name evidence="1" type="ORF">H0H81_003083</name>
</gene>
<evidence type="ECO:0008006" key="3">
    <source>
        <dbReference type="Google" id="ProtNLM"/>
    </source>
</evidence>
<dbReference type="OrthoDB" id="19448at2759"/>
<protein>
    <recommendedName>
        <fullName evidence="3">Subtilisin</fullName>
    </recommendedName>
</protein>
<dbReference type="Proteomes" id="UP000717328">
    <property type="component" value="Unassembled WGS sequence"/>
</dbReference>
<dbReference type="SUPFAM" id="SSF52743">
    <property type="entry name" value="Subtilisin-like"/>
    <property type="match status" value="1"/>
</dbReference>
<dbReference type="AlphaFoldDB" id="A0A9P7K2H7"/>